<name>A0ABY0VAN7_9ACTO</name>
<organism evidence="3 4">
    <name type="scientific">Schaalia radingae</name>
    <dbReference type="NCBI Taxonomy" id="131110"/>
    <lineage>
        <taxon>Bacteria</taxon>
        <taxon>Bacillati</taxon>
        <taxon>Actinomycetota</taxon>
        <taxon>Actinomycetes</taxon>
        <taxon>Actinomycetales</taxon>
        <taxon>Actinomycetaceae</taxon>
        <taxon>Schaalia</taxon>
    </lineage>
</organism>
<proteinExistence type="predicted"/>
<evidence type="ECO:0000256" key="1">
    <source>
        <dbReference type="SAM" id="MobiDB-lite"/>
    </source>
</evidence>
<keyword evidence="2" id="KW-0812">Transmembrane</keyword>
<sequence length="267" mass="27879">MSAPPPYAPEKSRSHTGLWIKLVVIVVLAAALVGADRYLAHRVESDLASKVESAPGAVTTSQGTTDEGGAADGEDGVDVSVVDIPFLTQVLGGAISTLDVHVPGWDVDVSGSQLRLNDIDISVHNVGTSSPYHAQSVEGTGRVNQDSLQQVLDDQLPQYISMPATVSVTDEGVSLGMEILGQQVTAMATLAIGDNGRSLVITPTTIQAGALNLPLDDLLTEFNLDDLRVPLDPLPSGLMISSLQTSDSGQITATLTGADIDLETLFR</sequence>
<accession>A0ABY0VAN7</accession>
<dbReference type="InterPro" id="IPR021373">
    <property type="entry name" value="DUF2993"/>
</dbReference>
<gene>
    <name evidence="3" type="ORF">SAMN04489714_1797</name>
</gene>
<feature type="region of interest" description="Disordered" evidence="1">
    <location>
        <begin position="51"/>
        <end position="74"/>
    </location>
</feature>
<evidence type="ECO:0000313" key="3">
    <source>
        <dbReference type="EMBL" id="SDU04091.1"/>
    </source>
</evidence>
<keyword evidence="2" id="KW-0472">Membrane</keyword>
<feature type="transmembrane region" description="Helical" evidence="2">
    <location>
        <begin position="20"/>
        <end position="40"/>
    </location>
</feature>
<evidence type="ECO:0008006" key="5">
    <source>
        <dbReference type="Google" id="ProtNLM"/>
    </source>
</evidence>
<protein>
    <recommendedName>
        <fullName evidence="5">DUF2993 domain-containing protein</fullName>
    </recommendedName>
</protein>
<keyword evidence="2" id="KW-1133">Transmembrane helix</keyword>
<dbReference type="EMBL" id="LT629792">
    <property type="protein sequence ID" value="SDU04091.1"/>
    <property type="molecule type" value="Genomic_DNA"/>
</dbReference>
<dbReference type="Pfam" id="PF11209">
    <property type="entry name" value="LmeA"/>
    <property type="match status" value="1"/>
</dbReference>
<keyword evidence="4" id="KW-1185">Reference proteome</keyword>
<dbReference type="Proteomes" id="UP000198976">
    <property type="component" value="Chromosome I"/>
</dbReference>
<dbReference type="RefSeq" id="WP_070727718.1">
    <property type="nucleotide sequence ID" value="NZ_LT629792.1"/>
</dbReference>
<reference evidence="3 4" key="1">
    <citation type="submission" date="2016-10" db="EMBL/GenBank/DDBJ databases">
        <authorList>
            <person name="Varghese N."/>
            <person name="Submissions S."/>
        </authorList>
    </citation>
    <scope>NUCLEOTIDE SEQUENCE [LARGE SCALE GENOMIC DNA]</scope>
    <source>
        <strain evidence="3 4">DSM 9169</strain>
    </source>
</reference>
<evidence type="ECO:0000256" key="2">
    <source>
        <dbReference type="SAM" id="Phobius"/>
    </source>
</evidence>
<evidence type="ECO:0000313" key="4">
    <source>
        <dbReference type="Proteomes" id="UP000198976"/>
    </source>
</evidence>